<gene>
    <name evidence="1" type="ORF">ACFFUQ_16370</name>
</gene>
<dbReference type="RefSeq" id="WP_290263763.1">
    <property type="nucleotide sequence ID" value="NZ_JAUFQQ010000003.1"/>
</dbReference>
<sequence>MKTATQENITAYLIELLQSTKNKEDFILEFWELWTLSVTTTTREFQQVFANTLVNKWFITELAKEEKEFKLLSDRYPESTGTDKDKLYCECINKLMSRFPMSLLQNAKKRTEKPKTTIVEGIRTEISILNQN</sequence>
<name>A0ABV5FPZ0_9FLAO</name>
<dbReference type="EMBL" id="JBHMEX010000054">
    <property type="protein sequence ID" value="MFB9065597.1"/>
    <property type="molecule type" value="Genomic_DNA"/>
</dbReference>
<proteinExistence type="predicted"/>
<comment type="caution">
    <text evidence="1">The sequence shown here is derived from an EMBL/GenBank/DDBJ whole genome shotgun (WGS) entry which is preliminary data.</text>
</comment>
<evidence type="ECO:0000313" key="2">
    <source>
        <dbReference type="Proteomes" id="UP001589589"/>
    </source>
</evidence>
<organism evidence="1 2">
    <name type="scientific">Flavobacterium branchiarum</name>
    <dbReference type="NCBI Taxonomy" id="1114870"/>
    <lineage>
        <taxon>Bacteria</taxon>
        <taxon>Pseudomonadati</taxon>
        <taxon>Bacteroidota</taxon>
        <taxon>Flavobacteriia</taxon>
        <taxon>Flavobacteriales</taxon>
        <taxon>Flavobacteriaceae</taxon>
        <taxon>Flavobacterium</taxon>
    </lineage>
</organism>
<evidence type="ECO:0000313" key="1">
    <source>
        <dbReference type="EMBL" id="MFB9065597.1"/>
    </source>
</evidence>
<keyword evidence="2" id="KW-1185">Reference proteome</keyword>
<reference evidence="1 2" key="1">
    <citation type="submission" date="2024-09" db="EMBL/GenBank/DDBJ databases">
        <authorList>
            <person name="Sun Q."/>
            <person name="Mori K."/>
        </authorList>
    </citation>
    <scope>NUCLEOTIDE SEQUENCE [LARGE SCALE GENOMIC DNA]</scope>
    <source>
        <strain evidence="1 2">CECT 7908</strain>
    </source>
</reference>
<accession>A0ABV5FPZ0</accession>
<protein>
    <submittedName>
        <fullName evidence="1">Uncharacterized protein</fullName>
    </submittedName>
</protein>
<dbReference type="Proteomes" id="UP001589589">
    <property type="component" value="Unassembled WGS sequence"/>
</dbReference>